<gene>
    <name evidence="9" type="ORF">CJ014_26140</name>
</gene>
<evidence type="ECO:0000259" key="7">
    <source>
        <dbReference type="Pfam" id="PF02465"/>
    </source>
</evidence>
<dbReference type="PANTHER" id="PTHR30288:SF0">
    <property type="entry name" value="FLAGELLAR HOOK-ASSOCIATED PROTEIN 2"/>
    <property type="match status" value="1"/>
</dbReference>
<dbReference type="GO" id="GO:0009424">
    <property type="term" value="C:bacterial-type flagellum hook"/>
    <property type="evidence" value="ECO:0007669"/>
    <property type="project" value="UniProtKB-UniRule"/>
</dbReference>
<evidence type="ECO:0000256" key="3">
    <source>
        <dbReference type="ARBA" id="ARBA00023054"/>
    </source>
</evidence>
<dbReference type="InterPro" id="IPR010810">
    <property type="entry name" value="Flagellin_hook_IN_motif"/>
</dbReference>
<evidence type="ECO:0000256" key="6">
    <source>
        <dbReference type="SAM" id="MobiDB-lite"/>
    </source>
</evidence>
<dbReference type="GO" id="GO:0005576">
    <property type="term" value="C:extracellular region"/>
    <property type="evidence" value="ECO:0007669"/>
    <property type="project" value="UniProtKB-SubCell"/>
</dbReference>
<evidence type="ECO:0000256" key="5">
    <source>
        <dbReference type="RuleBase" id="RU362066"/>
    </source>
</evidence>
<comment type="function">
    <text evidence="5">Required for morphogenesis and for the elongation of the flagellar filament by facilitating polymerization of the flagellin monomers at the tip of growing filament. Forms a capping structure, which prevents flagellin subunits (transported through the central channel of the flagellum) from leaking out without polymerization at the distal end.</text>
</comment>
<evidence type="ECO:0000256" key="1">
    <source>
        <dbReference type="ARBA" id="ARBA00009764"/>
    </source>
</evidence>
<dbReference type="EMBL" id="NQVN01000039">
    <property type="protein sequence ID" value="PIO96315.1"/>
    <property type="molecule type" value="Genomic_DNA"/>
</dbReference>
<evidence type="ECO:0000313" key="10">
    <source>
        <dbReference type="Proteomes" id="UP000231070"/>
    </source>
</evidence>
<dbReference type="OrthoDB" id="9812018at2"/>
<dbReference type="Pfam" id="PF02465">
    <property type="entry name" value="FliD_N"/>
    <property type="match status" value="1"/>
</dbReference>
<dbReference type="InterPro" id="IPR003481">
    <property type="entry name" value="FliD_N"/>
</dbReference>
<keyword evidence="5" id="KW-0964">Secreted</keyword>
<protein>
    <recommendedName>
        <fullName evidence="5">Flagellar hook-associated protein 2</fullName>
        <shortName evidence="5">HAP2</shortName>
    </recommendedName>
    <alternativeName>
        <fullName evidence="5">Flagellar cap protein</fullName>
    </alternativeName>
</protein>
<dbReference type="GO" id="GO:0007155">
    <property type="term" value="P:cell adhesion"/>
    <property type="evidence" value="ECO:0007669"/>
    <property type="project" value="InterPro"/>
</dbReference>
<keyword evidence="10" id="KW-1185">Reference proteome</keyword>
<keyword evidence="4 5" id="KW-0975">Bacterial flagellum</keyword>
<dbReference type="GO" id="GO:0009421">
    <property type="term" value="C:bacterial-type flagellum filament cap"/>
    <property type="evidence" value="ECO:0007669"/>
    <property type="project" value="InterPro"/>
</dbReference>
<evidence type="ECO:0000313" key="9">
    <source>
        <dbReference type="EMBL" id="PIO96315.1"/>
    </source>
</evidence>
<dbReference type="Proteomes" id="UP000231070">
    <property type="component" value="Unassembled WGS sequence"/>
</dbReference>
<accession>A0A2G9WNT6</accession>
<dbReference type="Pfam" id="PF07196">
    <property type="entry name" value="Flagellin_IN"/>
    <property type="match status" value="1"/>
</dbReference>
<comment type="subunit">
    <text evidence="2 5">Homopentamer.</text>
</comment>
<feature type="domain" description="Flagellar hook-associated protein 2 N-terminal" evidence="7">
    <location>
        <begin position="23"/>
        <end position="133"/>
    </location>
</feature>
<evidence type="ECO:0000256" key="4">
    <source>
        <dbReference type="ARBA" id="ARBA00023143"/>
    </source>
</evidence>
<dbReference type="InterPro" id="IPR010809">
    <property type="entry name" value="FliD_C"/>
</dbReference>
<dbReference type="AlphaFoldDB" id="A0A2G9WNT6"/>
<dbReference type="InterPro" id="IPR040026">
    <property type="entry name" value="FliD"/>
</dbReference>
<feature type="region of interest" description="Disordered" evidence="6">
    <location>
        <begin position="1"/>
        <end position="20"/>
    </location>
</feature>
<feature type="coiled-coil region" evidence="5">
    <location>
        <begin position="501"/>
        <end position="546"/>
    </location>
</feature>
<reference evidence="9 10" key="1">
    <citation type="submission" date="2017-08" db="EMBL/GenBank/DDBJ databases">
        <title>Pleomorphomonas carboxidotrophicus sp. nov., a new mesophilic hydrogenogenic carboxidotroph.</title>
        <authorList>
            <person name="Esquivel-Elizondo S."/>
            <person name="Krajmalnik-Brown R."/>
            <person name="Maldonado J."/>
        </authorList>
    </citation>
    <scope>NUCLEOTIDE SEQUENCE [LARGE SCALE GENOMIC DNA]</scope>
    <source>
        <strain evidence="9 10">SVCO-16</strain>
    </source>
</reference>
<dbReference type="RefSeq" id="WP_100083445.1">
    <property type="nucleotide sequence ID" value="NZ_NQVN01000039.1"/>
</dbReference>
<proteinExistence type="inferred from homology"/>
<evidence type="ECO:0000256" key="2">
    <source>
        <dbReference type="ARBA" id="ARBA00011255"/>
    </source>
</evidence>
<evidence type="ECO:0000259" key="8">
    <source>
        <dbReference type="Pfam" id="PF07195"/>
    </source>
</evidence>
<name>A0A2G9WNT6_9HYPH</name>
<comment type="similarity">
    <text evidence="1 5">Belongs to the FliD family.</text>
</comment>
<comment type="caution">
    <text evidence="9">The sequence shown here is derived from an EMBL/GenBank/DDBJ whole genome shotgun (WGS) entry which is preliminary data.</text>
</comment>
<organism evidence="9 10">
    <name type="scientific">Pleomorphomonas carboxyditropha</name>
    <dbReference type="NCBI Taxonomy" id="2023338"/>
    <lineage>
        <taxon>Bacteria</taxon>
        <taxon>Pseudomonadati</taxon>
        <taxon>Pseudomonadota</taxon>
        <taxon>Alphaproteobacteria</taxon>
        <taxon>Hyphomicrobiales</taxon>
        <taxon>Pleomorphomonadaceae</taxon>
        <taxon>Pleomorphomonas</taxon>
    </lineage>
</organism>
<sequence length="560" mass="58246">MTTSSSVTSSSSSSSSYATSDVSSVDWSGLIEELYQAKLAATATYETKISTNEAKISAYNDAIDLLETLQTAATALRAVTDSTASDTDVFLERKAYLTGTGGVDTSAVLTVSAESGVATGSYSLTVSQLATSQKVASGNFTASSSALGLSGSFSIGVAGGEAVTIDVTETMTLAQIAAAINDGSDTSGVKATVLKVSSTSYQLILSTVDTGQTIAVSDADGVLQDLGIVDDSGSFADELQASQQAIFTIDGVTITRSTNEIDDVIDGLTFYLTGTTGEGQAVNVEIAQNLTDIKSAVIAFVDAYNAYREWALSQQATATGGGASSDAVLFGDSTIRTINQQIASALTFSLDDVSMSALGLSFDNNNYLQYDEKTLNKVLNADTAIIQQLFSYSFESSSSDLGILYRGTSAPSTFTLDITVDDDGNITGVTVDGESGLFTVTSTGHGIKGVAGTAYEGYTFVFTGSTSQSVTVTQAAGIAEQIYNITKNAINSSSGSIVTVISNLTSKNTSYETQIDRITDRADTYKANLTLRYARLQAKISQANSMLTYINALLDAQNSD</sequence>
<comment type="subcellular location">
    <subcellularLocation>
        <location evidence="5">Secreted</location>
    </subcellularLocation>
    <subcellularLocation>
        <location evidence="5">Bacterial flagellum</location>
    </subcellularLocation>
</comment>
<dbReference type="Pfam" id="PF07195">
    <property type="entry name" value="FliD_C"/>
    <property type="match status" value="1"/>
</dbReference>
<dbReference type="PANTHER" id="PTHR30288">
    <property type="entry name" value="FLAGELLAR CAP/ASSEMBLY PROTEIN FLID"/>
    <property type="match status" value="1"/>
</dbReference>
<feature type="domain" description="Flagellar hook-associated protein 2 C-terminal" evidence="8">
    <location>
        <begin position="243"/>
        <end position="545"/>
    </location>
</feature>
<keyword evidence="3 5" id="KW-0175">Coiled coil</keyword>
<dbReference type="GO" id="GO:0071973">
    <property type="term" value="P:bacterial-type flagellum-dependent cell motility"/>
    <property type="evidence" value="ECO:0007669"/>
    <property type="project" value="TreeGrafter"/>
</dbReference>